<feature type="compositionally biased region" description="Low complexity" evidence="1">
    <location>
        <begin position="84"/>
        <end position="96"/>
    </location>
</feature>
<keyword evidence="4" id="KW-1185">Reference proteome</keyword>
<evidence type="ECO:0000313" key="3">
    <source>
        <dbReference type="EMBL" id="KAJ7096691.1"/>
    </source>
</evidence>
<proteinExistence type="predicted"/>
<organism evidence="3 4">
    <name type="scientific">Mycena belliarum</name>
    <dbReference type="NCBI Taxonomy" id="1033014"/>
    <lineage>
        <taxon>Eukaryota</taxon>
        <taxon>Fungi</taxon>
        <taxon>Dikarya</taxon>
        <taxon>Basidiomycota</taxon>
        <taxon>Agaricomycotina</taxon>
        <taxon>Agaricomycetes</taxon>
        <taxon>Agaricomycetidae</taxon>
        <taxon>Agaricales</taxon>
        <taxon>Marasmiineae</taxon>
        <taxon>Mycenaceae</taxon>
        <taxon>Mycena</taxon>
    </lineage>
</organism>
<reference evidence="3" key="1">
    <citation type="submission" date="2023-03" db="EMBL/GenBank/DDBJ databases">
        <title>Massive genome expansion in bonnet fungi (Mycena s.s.) driven by repeated elements and novel gene families across ecological guilds.</title>
        <authorList>
            <consortium name="Lawrence Berkeley National Laboratory"/>
            <person name="Harder C.B."/>
            <person name="Miyauchi S."/>
            <person name="Viragh M."/>
            <person name="Kuo A."/>
            <person name="Thoen E."/>
            <person name="Andreopoulos B."/>
            <person name="Lu D."/>
            <person name="Skrede I."/>
            <person name="Drula E."/>
            <person name="Henrissat B."/>
            <person name="Morin E."/>
            <person name="Kohler A."/>
            <person name="Barry K."/>
            <person name="LaButti K."/>
            <person name="Morin E."/>
            <person name="Salamov A."/>
            <person name="Lipzen A."/>
            <person name="Mereny Z."/>
            <person name="Hegedus B."/>
            <person name="Baldrian P."/>
            <person name="Stursova M."/>
            <person name="Weitz H."/>
            <person name="Taylor A."/>
            <person name="Grigoriev I.V."/>
            <person name="Nagy L.G."/>
            <person name="Martin F."/>
            <person name="Kauserud H."/>
        </authorList>
    </citation>
    <scope>NUCLEOTIDE SEQUENCE</scope>
    <source>
        <strain evidence="3">CBHHK173m</strain>
    </source>
</reference>
<dbReference type="AlphaFoldDB" id="A0AAD6UFD5"/>
<protein>
    <submittedName>
        <fullName evidence="3">Uncharacterized protein</fullName>
    </submittedName>
</protein>
<keyword evidence="2" id="KW-0812">Transmembrane</keyword>
<keyword evidence="2" id="KW-1133">Transmembrane helix</keyword>
<feature type="compositionally biased region" description="Polar residues" evidence="1">
    <location>
        <begin position="100"/>
        <end position="119"/>
    </location>
</feature>
<accession>A0AAD6UFD5</accession>
<keyword evidence="2" id="KW-0472">Membrane</keyword>
<evidence type="ECO:0000256" key="2">
    <source>
        <dbReference type="SAM" id="Phobius"/>
    </source>
</evidence>
<dbReference type="Proteomes" id="UP001222325">
    <property type="component" value="Unassembled WGS sequence"/>
</dbReference>
<name>A0AAD6UFD5_9AGAR</name>
<feature type="region of interest" description="Disordered" evidence="1">
    <location>
        <begin position="84"/>
        <end position="134"/>
    </location>
</feature>
<dbReference type="EMBL" id="JARJCN010000011">
    <property type="protein sequence ID" value="KAJ7096691.1"/>
    <property type="molecule type" value="Genomic_DNA"/>
</dbReference>
<dbReference type="CDD" id="cd12087">
    <property type="entry name" value="TM_EGFR-like"/>
    <property type="match status" value="1"/>
</dbReference>
<feature type="transmembrane region" description="Helical" evidence="2">
    <location>
        <begin position="40"/>
        <end position="62"/>
    </location>
</feature>
<sequence>MHPSSTSAHATGSAGFIDPTVGPDSSGISSTGQLVSKGEIAGIVIGVLIIVGILGATSIHLWRRQRAPLVVGYPANFLDAPLVPKSKSGPSKSSAPHLQANHNRISNPNAKANNLYNSDTTPPPTPSSVKQREPTYYGGGKYALSWEPPVLPQEPTRPPLNLGPQPYPGEREVDGGPILPTMLPPSYDSEWNH</sequence>
<feature type="region of interest" description="Disordered" evidence="1">
    <location>
        <begin position="147"/>
        <end position="193"/>
    </location>
</feature>
<feature type="compositionally biased region" description="Pro residues" evidence="1">
    <location>
        <begin position="149"/>
        <end position="158"/>
    </location>
</feature>
<gene>
    <name evidence="3" type="ORF">B0H15DRAFT_53248</name>
</gene>
<evidence type="ECO:0000256" key="1">
    <source>
        <dbReference type="SAM" id="MobiDB-lite"/>
    </source>
</evidence>
<feature type="compositionally biased region" description="Low complexity" evidence="1">
    <location>
        <begin position="1"/>
        <end position="15"/>
    </location>
</feature>
<evidence type="ECO:0000313" key="4">
    <source>
        <dbReference type="Proteomes" id="UP001222325"/>
    </source>
</evidence>
<feature type="region of interest" description="Disordered" evidence="1">
    <location>
        <begin position="1"/>
        <end position="30"/>
    </location>
</feature>
<comment type="caution">
    <text evidence="3">The sequence shown here is derived from an EMBL/GenBank/DDBJ whole genome shotgun (WGS) entry which is preliminary data.</text>
</comment>